<organism evidence="1">
    <name type="scientific">Brucella anthropi</name>
    <name type="common">Ochrobactrum anthropi</name>
    <dbReference type="NCBI Taxonomy" id="529"/>
    <lineage>
        <taxon>Bacteria</taxon>
        <taxon>Pseudomonadati</taxon>
        <taxon>Pseudomonadota</taxon>
        <taxon>Alphaproteobacteria</taxon>
        <taxon>Hyphomicrobiales</taxon>
        <taxon>Brucellaceae</taxon>
        <taxon>Brucella/Ochrobactrum group</taxon>
        <taxon>Brucella</taxon>
    </lineage>
</organism>
<protein>
    <recommendedName>
        <fullName evidence="2">Type II toxin-antitoxin system HigB family toxin</fullName>
    </recommendedName>
</protein>
<accession>A0A656Z684</accession>
<dbReference type="GO" id="GO:0003723">
    <property type="term" value="F:RNA binding"/>
    <property type="evidence" value="ECO:0007669"/>
    <property type="project" value="InterPro"/>
</dbReference>
<dbReference type="AlphaFoldDB" id="A0A656Z684"/>
<reference evidence="1" key="1">
    <citation type="submission" date="2016-02" db="EMBL/GenBank/DDBJ databases">
        <title>Genomic sequences of Ochrobactrum anthropi.</title>
        <authorList>
            <person name="Chudasama K.S."/>
            <person name="Thaker V.S."/>
        </authorList>
    </citation>
    <scope>NUCLEOTIDE SEQUENCE [LARGE SCALE GENOMIC DNA]</scope>
    <source>
        <strain evidence="1">SUBG007</strain>
    </source>
</reference>
<comment type="caution">
    <text evidence="1">The sequence shown here is derived from an EMBL/GenBank/DDBJ whole genome shotgun (WGS) entry which is preliminary data.</text>
</comment>
<gene>
    <name evidence="1" type="ORF">AB664_32845</name>
</gene>
<dbReference type="EMBL" id="LUAY01002655">
    <property type="protein sequence ID" value="KYB45798.1"/>
    <property type="molecule type" value="Genomic_DNA"/>
</dbReference>
<dbReference type="InterPro" id="IPR018669">
    <property type="entry name" value="Toxin_HigB"/>
</dbReference>
<name>A0A656Z684_BRUAN</name>
<proteinExistence type="predicted"/>
<dbReference type="GO" id="GO:0110001">
    <property type="term" value="C:toxin-antitoxin complex"/>
    <property type="evidence" value="ECO:0007669"/>
    <property type="project" value="InterPro"/>
</dbReference>
<dbReference type="GO" id="GO:0004519">
    <property type="term" value="F:endonuclease activity"/>
    <property type="evidence" value="ECO:0007669"/>
    <property type="project" value="InterPro"/>
</dbReference>
<evidence type="ECO:0008006" key="2">
    <source>
        <dbReference type="Google" id="ProtNLM"/>
    </source>
</evidence>
<evidence type="ECO:0000313" key="1">
    <source>
        <dbReference type="EMBL" id="KYB45798.1"/>
    </source>
</evidence>
<sequence length="103" mass="11524">MIVIDRRVLQEFVDSLDEMGVQLAASSALSAWMEEVGRASWTSIGEVKSLYPTARTLSGEHIVFNILGTDYCLDVKVDFEKGIVWTKWIGTPDEHNRTYGTGN</sequence>
<dbReference type="Pfam" id="PF09907">
    <property type="entry name" value="HigB_toxin"/>
    <property type="match status" value="1"/>
</dbReference>